<sequence length="1485" mass="168697">MANEVPDPSQSSTHSRSPKLNPHYGIEGILESLSPHVPTPDGATPLKLFLQAQDEYFSKITAEAKDALFPKGSFKSSEDLIEDLQATNALQHSNHSRLLRGSLENIKRFADRLQPYFEIIGIIIQSHPEIAAIIWGCIRATLLLACNHTSFFEHLANTISVLTSHLPQLENVYQLLLHYGKEPSERLKFALQQVYLDLFFFFERIKSIFIQKKGSPRWTIAVIAKLSVTSFESRFKDLQGRMRYQTSIISSEVQLILLENSMAQLAIQKETYELEQQKPNGKSEVLLSDKAVVRQEFQEQEMHCRTTLHKYVREAETALLRLRELAEEYIGPLKDRGHTKVNEGKNKEERLWYIRSWLDAPEFSVAFDQHCHARQRNTSQWFLEEPVFNAWMSSLLQASPLKDLSHENTLFVSGIPLLLLLHRFITDIGNSKGHPGNGKSVLAAAAVEYLLGLPDSSCYYFFFSDNDSASKRACAYRALLAQVVHKRSADTSFMESIEVTMFKKSIGTKASVADMMDLLNICARTEPQCYVVLDGIDECCDRDELLSDLREIFGKSEVKLLLFGRPSVVGLAETLPSHRQFQLGRRTEPDIQLYATSKLQELMQSKLIPANEDLNLMVDRMVVGSDGMFLWARLMIEYLKLPVLQPRKRVKILLNLSTPERLDDMYDRIMSHISRLNTTEQHLAAWIFAFLAYARTEISAEELRESSRLVYTDTEEEANDEDHFESSVIVSCACLVTKDTSRKPALFRFMHTSVRDFLARAKTNVPREIALSAAESHAMIARVCIQYLHTVMLSYPLSTGREDNQKSSLTNRYPLSEYVSVHWIHHLQMALKLPCSPDRLDPLHNQKLTELATTALAFLSAPTQISIWLEAVYLFGRATHAGASPKRQIELCISPQIKSLAVCANTAQRSFEKTPELSPKDVWDQLPQLAEFWFELNREWGEQLIQYPSCIWTECPAFNPNPWLHPTNEMKVHSLTTDKDDPLLSPNLSTTSLKTVSKTSSDGVHIAVLGIWPSRAYQEIAMQTGQRLSWDENLINVLKQLSSGWVARYQIFSIANDPELLFEMDCPLEQPKVWTQIRQSLWKEGDSNAAENFRLQCPVAICSSLRRFAVLGDVYSPQASPGSGSSYQLASIVPSFNEVLRHNWSYMSPDSTQNTFHACYEAATLDSWVHRNCRLYLYWVWFSLDGKYLFYVDKAPSQPSSLAIWDLGQDDSSPTLQLINSGSLTLYRGMKEVYCDAGTFHPTQHLLLFSLVGSVYLWPFDHDVSKIIQIHHSFDSFQSVTFSDDGEFIVINPVTARYPVIKKIPEDILTLLQAGRAIEGSLTQETKITRIKSSGELSKTFGVNVYLSAAVQETQVTVHKDGSSSGVSANPSSSNAIEVHAWKEHAGGEFKRSDVHFEFSKLPSGFDIQNMSTTLLPQLRQGRIRMVIEGSRRPWSGISKNRGSRPLLVERHRQSTKYFQRQIDWSRTVEQSFVPVIAMEDHKDL</sequence>
<dbReference type="OrthoDB" id="5389400at2759"/>
<organism evidence="5 6">
    <name type="scientific">Paraphaeosphaeria sporulosa</name>
    <dbReference type="NCBI Taxonomy" id="1460663"/>
    <lineage>
        <taxon>Eukaryota</taxon>
        <taxon>Fungi</taxon>
        <taxon>Dikarya</taxon>
        <taxon>Ascomycota</taxon>
        <taxon>Pezizomycotina</taxon>
        <taxon>Dothideomycetes</taxon>
        <taxon>Pleosporomycetidae</taxon>
        <taxon>Pleosporales</taxon>
        <taxon>Massarineae</taxon>
        <taxon>Didymosphaeriaceae</taxon>
        <taxon>Paraphaeosphaeria</taxon>
    </lineage>
</organism>
<keyword evidence="1" id="KW-0677">Repeat</keyword>
<dbReference type="InParanoid" id="A0A177CCV7"/>
<dbReference type="EMBL" id="KV441552">
    <property type="protein sequence ID" value="OAG05473.1"/>
    <property type="molecule type" value="Genomic_DNA"/>
</dbReference>
<dbReference type="Gene3D" id="2.130.10.10">
    <property type="entry name" value="YVTN repeat-like/Quinoprotein amine dehydrogenase"/>
    <property type="match status" value="1"/>
</dbReference>
<dbReference type="Pfam" id="PF24883">
    <property type="entry name" value="NPHP3_N"/>
    <property type="match status" value="1"/>
</dbReference>
<dbReference type="InterPro" id="IPR056884">
    <property type="entry name" value="NPHP3-like_N"/>
</dbReference>
<keyword evidence="6" id="KW-1185">Reference proteome</keyword>
<protein>
    <recommendedName>
        <fullName evidence="7">NACHT domain-containing protein</fullName>
    </recommendedName>
</protein>
<evidence type="ECO:0000256" key="1">
    <source>
        <dbReference type="ARBA" id="ARBA00022737"/>
    </source>
</evidence>
<dbReference type="GeneID" id="28765448"/>
<dbReference type="Gene3D" id="3.40.50.300">
    <property type="entry name" value="P-loop containing nucleotide triphosphate hydrolases"/>
    <property type="match status" value="1"/>
</dbReference>
<dbReference type="RefSeq" id="XP_018035838.1">
    <property type="nucleotide sequence ID" value="XM_018181962.1"/>
</dbReference>
<evidence type="ECO:0000259" key="4">
    <source>
        <dbReference type="Pfam" id="PF24883"/>
    </source>
</evidence>
<dbReference type="PANTHER" id="PTHR10039">
    <property type="entry name" value="AMELOGENIN"/>
    <property type="match status" value="1"/>
</dbReference>
<dbReference type="PANTHER" id="PTHR10039:SF15">
    <property type="entry name" value="NACHT DOMAIN-CONTAINING PROTEIN"/>
    <property type="match status" value="1"/>
</dbReference>
<proteinExistence type="predicted"/>
<name>A0A177CCV7_9PLEO</name>
<feature type="region of interest" description="Disordered" evidence="2">
    <location>
        <begin position="1"/>
        <end position="21"/>
    </location>
</feature>
<dbReference type="SUPFAM" id="SSF82171">
    <property type="entry name" value="DPP6 N-terminal domain-like"/>
    <property type="match status" value="1"/>
</dbReference>
<feature type="domain" description="DUF7708" evidence="3">
    <location>
        <begin position="106"/>
        <end position="242"/>
    </location>
</feature>
<gene>
    <name evidence="5" type="ORF">CC84DRAFT_1205267</name>
</gene>
<dbReference type="Pfam" id="PF24809">
    <property type="entry name" value="DUF7708"/>
    <property type="match status" value="1"/>
</dbReference>
<evidence type="ECO:0000313" key="5">
    <source>
        <dbReference type="EMBL" id="OAG05473.1"/>
    </source>
</evidence>
<evidence type="ECO:0000313" key="6">
    <source>
        <dbReference type="Proteomes" id="UP000077069"/>
    </source>
</evidence>
<accession>A0A177CCV7</accession>
<dbReference type="Proteomes" id="UP000077069">
    <property type="component" value="Unassembled WGS sequence"/>
</dbReference>
<evidence type="ECO:0000256" key="2">
    <source>
        <dbReference type="SAM" id="MobiDB-lite"/>
    </source>
</evidence>
<evidence type="ECO:0008006" key="7">
    <source>
        <dbReference type="Google" id="ProtNLM"/>
    </source>
</evidence>
<dbReference type="SUPFAM" id="SSF52540">
    <property type="entry name" value="P-loop containing nucleoside triphosphate hydrolases"/>
    <property type="match status" value="1"/>
</dbReference>
<dbReference type="STRING" id="1460663.A0A177CCV7"/>
<dbReference type="InterPro" id="IPR056125">
    <property type="entry name" value="DUF7708"/>
</dbReference>
<dbReference type="InterPro" id="IPR015943">
    <property type="entry name" value="WD40/YVTN_repeat-like_dom_sf"/>
</dbReference>
<feature type="domain" description="Nephrocystin 3-like N-terminal" evidence="4">
    <location>
        <begin position="432"/>
        <end position="564"/>
    </location>
</feature>
<reference evidence="5 6" key="1">
    <citation type="submission" date="2016-05" db="EMBL/GenBank/DDBJ databases">
        <title>Comparative analysis of secretome profiles of manganese(II)-oxidizing ascomycete fungi.</title>
        <authorList>
            <consortium name="DOE Joint Genome Institute"/>
            <person name="Zeiner C.A."/>
            <person name="Purvine S.O."/>
            <person name="Zink E.M."/>
            <person name="Wu S."/>
            <person name="Pasa-Tolic L."/>
            <person name="Chaput D.L."/>
            <person name="Haridas S."/>
            <person name="Grigoriev I.V."/>
            <person name="Santelli C.M."/>
            <person name="Hansel C.M."/>
        </authorList>
    </citation>
    <scope>NUCLEOTIDE SEQUENCE [LARGE SCALE GENOMIC DNA]</scope>
    <source>
        <strain evidence="5 6">AP3s5-JAC2a</strain>
    </source>
</reference>
<dbReference type="InterPro" id="IPR027417">
    <property type="entry name" value="P-loop_NTPase"/>
</dbReference>
<evidence type="ECO:0000259" key="3">
    <source>
        <dbReference type="Pfam" id="PF24809"/>
    </source>
</evidence>